<accession>A0AAV8QBZ7</accession>
<protein>
    <submittedName>
        <fullName evidence="1">Uncharacterized protein</fullName>
    </submittedName>
</protein>
<keyword evidence="2" id="KW-1185">Reference proteome</keyword>
<dbReference type="AlphaFoldDB" id="A0AAV8QBZ7"/>
<organism evidence="1 2">
    <name type="scientific">Ensete ventricosum</name>
    <name type="common">Abyssinian banana</name>
    <name type="synonym">Musa ensete</name>
    <dbReference type="NCBI Taxonomy" id="4639"/>
    <lineage>
        <taxon>Eukaryota</taxon>
        <taxon>Viridiplantae</taxon>
        <taxon>Streptophyta</taxon>
        <taxon>Embryophyta</taxon>
        <taxon>Tracheophyta</taxon>
        <taxon>Spermatophyta</taxon>
        <taxon>Magnoliopsida</taxon>
        <taxon>Liliopsida</taxon>
        <taxon>Zingiberales</taxon>
        <taxon>Musaceae</taxon>
        <taxon>Ensete</taxon>
    </lineage>
</organism>
<reference evidence="1 2" key="1">
    <citation type="submission" date="2022-12" db="EMBL/GenBank/DDBJ databases">
        <title>Chromosome-scale assembly of the Ensete ventricosum genome.</title>
        <authorList>
            <person name="Dussert Y."/>
            <person name="Stocks J."/>
            <person name="Wendawek A."/>
            <person name="Woldeyes F."/>
            <person name="Nichols R.A."/>
            <person name="Borrell J.S."/>
        </authorList>
    </citation>
    <scope>NUCLEOTIDE SEQUENCE [LARGE SCALE GENOMIC DNA]</scope>
    <source>
        <strain evidence="2">cv. Maze</strain>
        <tissue evidence="1">Seeds</tissue>
    </source>
</reference>
<comment type="caution">
    <text evidence="1">The sequence shown here is derived from an EMBL/GenBank/DDBJ whole genome shotgun (WGS) entry which is preliminary data.</text>
</comment>
<gene>
    <name evidence="1" type="ORF">OPV22_028967</name>
</gene>
<proteinExistence type="predicted"/>
<dbReference type="Proteomes" id="UP001222027">
    <property type="component" value="Unassembled WGS sequence"/>
</dbReference>
<dbReference type="EMBL" id="JAQQAF010000008">
    <property type="protein sequence ID" value="KAJ8466415.1"/>
    <property type="molecule type" value="Genomic_DNA"/>
</dbReference>
<evidence type="ECO:0000313" key="1">
    <source>
        <dbReference type="EMBL" id="KAJ8466415.1"/>
    </source>
</evidence>
<name>A0AAV8QBZ7_ENSVE</name>
<sequence length="82" mass="9476">MLQPFKRYVEIGRVALVTYVSEASSSLFLKTSNLVLILIQRLWSILLTWQRLRDEALSGKSWPSLKRQIERTGGLKVIQDMV</sequence>
<evidence type="ECO:0000313" key="2">
    <source>
        <dbReference type="Proteomes" id="UP001222027"/>
    </source>
</evidence>